<reference evidence="1 2" key="1">
    <citation type="journal article" date="2023" name="Sci. Data">
        <title>Genome assembly of the Korean intertidal mud-creeper Batillaria attramentaria.</title>
        <authorList>
            <person name="Patra A.K."/>
            <person name="Ho P.T."/>
            <person name="Jun S."/>
            <person name="Lee S.J."/>
            <person name="Kim Y."/>
            <person name="Won Y.J."/>
        </authorList>
    </citation>
    <scope>NUCLEOTIDE SEQUENCE [LARGE SCALE GENOMIC DNA]</scope>
    <source>
        <strain evidence="1">Wonlab-2016</strain>
    </source>
</reference>
<gene>
    <name evidence="1" type="ORF">BaRGS_00010592</name>
</gene>
<sequence length="87" mass="9625">MPFYVSTCPSSKKEKVCVQHFNHIYAELSLGRVSAYNVAPSSSAMCRGPLKTVEERLGTGSQVEYANLICSLNGEVKIMTTYMTDVR</sequence>
<comment type="caution">
    <text evidence="1">The sequence shown here is derived from an EMBL/GenBank/DDBJ whole genome shotgun (WGS) entry which is preliminary data.</text>
</comment>
<dbReference type="AlphaFoldDB" id="A0ABD0LFU9"/>
<keyword evidence="2" id="KW-1185">Reference proteome</keyword>
<evidence type="ECO:0000313" key="1">
    <source>
        <dbReference type="EMBL" id="KAK7498332.1"/>
    </source>
</evidence>
<proteinExistence type="predicted"/>
<evidence type="ECO:0000313" key="2">
    <source>
        <dbReference type="Proteomes" id="UP001519460"/>
    </source>
</evidence>
<accession>A0ABD0LFU9</accession>
<dbReference type="Proteomes" id="UP001519460">
    <property type="component" value="Unassembled WGS sequence"/>
</dbReference>
<protein>
    <submittedName>
        <fullName evidence="1">Uncharacterized protein</fullName>
    </submittedName>
</protein>
<organism evidence="1 2">
    <name type="scientific">Batillaria attramentaria</name>
    <dbReference type="NCBI Taxonomy" id="370345"/>
    <lineage>
        <taxon>Eukaryota</taxon>
        <taxon>Metazoa</taxon>
        <taxon>Spiralia</taxon>
        <taxon>Lophotrochozoa</taxon>
        <taxon>Mollusca</taxon>
        <taxon>Gastropoda</taxon>
        <taxon>Caenogastropoda</taxon>
        <taxon>Sorbeoconcha</taxon>
        <taxon>Cerithioidea</taxon>
        <taxon>Batillariidae</taxon>
        <taxon>Batillaria</taxon>
    </lineage>
</organism>
<dbReference type="EMBL" id="JACVVK020000052">
    <property type="protein sequence ID" value="KAK7498332.1"/>
    <property type="molecule type" value="Genomic_DNA"/>
</dbReference>
<name>A0ABD0LFU9_9CAEN</name>